<name>A0A7C8KDN3_ORBOL</name>
<evidence type="ECO:0000313" key="3">
    <source>
        <dbReference type="Proteomes" id="UP000479691"/>
    </source>
</evidence>
<evidence type="ECO:0000256" key="1">
    <source>
        <dbReference type="SAM" id="MobiDB-lite"/>
    </source>
</evidence>
<evidence type="ECO:0000313" key="2">
    <source>
        <dbReference type="EMBL" id="KAF3163670.1"/>
    </source>
</evidence>
<accession>A0A7C8KDN3</accession>
<protein>
    <submittedName>
        <fullName evidence="2">Uncharacterized protein</fullName>
    </submittedName>
</protein>
<comment type="caution">
    <text evidence="2">The sequence shown here is derived from an EMBL/GenBank/DDBJ whole genome shotgun (WGS) entry which is preliminary data.</text>
</comment>
<sequence length="105" mass="11803">MPRTSTINRDVDIDVCQQECSFVAVHFPVRERGKGSEVDWERRWVMGDGEVEEVKEEDEDEEELEEEEEGEGIPEGAAAQSISTTTTTNVANQQGCLQIAKIPNY</sequence>
<dbReference type="Proteomes" id="UP000479691">
    <property type="component" value="Unassembled WGS sequence"/>
</dbReference>
<gene>
    <name evidence="2" type="ORF">TWF788_001521</name>
</gene>
<dbReference type="EMBL" id="JAABOE010000120">
    <property type="protein sequence ID" value="KAF3163670.1"/>
    <property type="molecule type" value="Genomic_DNA"/>
</dbReference>
<organism evidence="2 3">
    <name type="scientific">Orbilia oligospora</name>
    <name type="common">Nematode-trapping fungus</name>
    <name type="synonym">Arthrobotrys oligospora</name>
    <dbReference type="NCBI Taxonomy" id="2813651"/>
    <lineage>
        <taxon>Eukaryota</taxon>
        <taxon>Fungi</taxon>
        <taxon>Dikarya</taxon>
        <taxon>Ascomycota</taxon>
        <taxon>Pezizomycotina</taxon>
        <taxon>Orbiliomycetes</taxon>
        <taxon>Orbiliales</taxon>
        <taxon>Orbiliaceae</taxon>
        <taxon>Orbilia</taxon>
    </lineage>
</organism>
<proteinExistence type="predicted"/>
<feature type="region of interest" description="Disordered" evidence="1">
    <location>
        <begin position="49"/>
        <end position="82"/>
    </location>
</feature>
<reference evidence="2 3" key="1">
    <citation type="submission" date="2019-06" db="EMBL/GenBank/DDBJ databases">
        <authorList>
            <person name="Palmer J.M."/>
        </authorList>
    </citation>
    <scope>NUCLEOTIDE SEQUENCE [LARGE SCALE GENOMIC DNA]</scope>
    <source>
        <strain evidence="2 3">TWF788</strain>
    </source>
</reference>
<feature type="compositionally biased region" description="Acidic residues" evidence="1">
    <location>
        <begin position="49"/>
        <end position="72"/>
    </location>
</feature>
<dbReference type="AlphaFoldDB" id="A0A7C8KDN3"/>